<feature type="compositionally biased region" description="Polar residues" evidence="1">
    <location>
        <begin position="103"/>
        <end position="123"/>
    </location>
</feature>
<feature type="compositionally biased region" description="Basic and acidic residues" evidence="1">
    <location>
        <begin position="372"/>
        <end position="388"/>
    </location>
</feature>
<evidence type="ECO:0000313" key="3">
    <source>
        <dbReference type="Proteomes" id="UP001556367"/>
    </source>
</evidence>
<feature type="compositionally biased region" description="Acidic residues" evidence="1">
    <location>
        <begin position="418"/>
        <end position="438"/>
    </location>
</feature>
<evidence type="ECO:0000256" key="1">
    <source>
        <dbReference type="SAM" id="MobiDB-lite"/>
    </source>
</evidence>
<name>A0ABR3IZX3_9AGAR</name>
<proteinExistence type="predicted"/>
<feature type="compositionally biased region" description="Polar residues" evidence="1">
    <location>
        <begin position="13"/>
        <end position="32"/>
    </location>
</feature>
<reference evidence="3" key="1">
    <citation type="submission" date="2024-06" db="EMBL/GenBank/DDBJ databases">
        <title>Multi-omics analyses provide insights into the biosynthesis of the anticancer antibiotic pleurotin in Hohenbuehelia grisea.</title>
        <authorList>
            <person name="Weaver J.A."/>
            <person name="Alberti F."/>
        </authorList>
    </citation>
    <scope>NUCLEOTIDE SEQUENCE [LARGE SCALE GENOMIC DNA]</scope>
    <source>
        <strain evidence="3">T-177</strain>
    </source>
</reference>
<feature type="compositionally biased region" description="Basic and acidic residues" evidence="1">
    <location>
        <begin position="347"/>
        <end position="357"/>
    </location>
</feature>
<accession>A0ABR3IZX3</accession>
<organism evidence="2 3">
    <name type="scientific">Hohenbuehelia grisea</name>
    <dbReference type="NCBI Taxonomy" id="104357"/>
    <lineage>
        <taxon>Eukaryota</taxon>
        <taxon>Fungi</taxon>
        <taxon>Dikarya</taxon>
        <taxon>Basidiomycota</taxon>
        <taxon>Agaricomycotina</taxon>
        <taxon>Agaricomycetes</taxon>
        <taxon>Agaricomycetidae</taxon>
        <taxon>Agaricales</taxon>
        <taxon>Pleurotineae</taxon>
        <taxon>Pleurotaceae</taxon>
        <taxon>Hohenbuehelia</taxon>
    </lineage>
</organism>
<feature type="compositionally biased region" description="Basic and acidic residues" evidence="1">
    <location>
        <begin position="454"/>
        <end position="494"/>
    </location>
</feature>
<feature type="region of interest" description="Disordered" evidence="1">
    <location>
        <begin position="335"/>
        <end position="494"/>
    </location>
</feature>
<evidence type="ECO:0000313" key="2">
    <source>
        <dbReference type="EMBL" id="KAL0948879.1"/>
    </source>
</evidence>
<gene>
    <name evidence="2" type="ORF">HGRIS_008997</name>
</gene>
<feature type="region of interest" description="Disordered" evidence="1">
    <location>
        <begin position="1"/>
        <end position="194"/>
    </location>
</feature>
<feature type="compositionally biased region" description="Basic residues" evidence="1">
    <location>
        <begin position="1"/>
        <end position="12"/>
    </location>
</feature>
<comment type="caution">
    <text evidence="2">The sequence shown here is derived from an EMBL/GenBank/DDBJ whole genome shotgun (WGS) entry which is preliminary data.</text>
</comment>
<feature type="compositionally biased region" description="Gly residues" evidence="1">
    <location>
        <begin position="395"/>
        <end position="405"/>
    </location>
</feature>
<keyword evidence="3" id="KW-1185">Reference proteome</keyword>
<feature type="compositionally biased region" description="Basic and acidic residues" evidence="1">
    <location>
        <begin position="170"/>
        <end position="179"/>
    </location>
</feature>
<feature type="region of interest" description="Disordered" evidence="1">
    <location>
        <begin position="277"/>
        <end position="310"/>
    </location>
</feature>
<feature type="compositionally biased region" description="Polar residues" evidence="1">
    <location>
        <begin position="60"/>
        <end position="70"/>
    </location>
</feature>
<dbReference type="EMBL" id="JASNQZ010000012">
    <property type="protein sequence ID" value="KAL0948879.1"/>
    <property type="molecule type" value="Genomic_DNA"/>
</dbReference>
<protein>
    <submittedName>
        <fullName evidence="2">Uncharacterized protein</fullName>
    </submittedName>
</protein>
<sequence>MSRMATRTKKSQLGKSTLRQGGSSPATPTGNPITELPPGTARSVPGTGPTTRTAGLEESVTATAVTNDASSFPPPQPLTAEVGDADDSPHRRRSSPLTPLRATVSNQTMTGVERSQSDGNLHGQQPLHRSPVIQVTNPTTTRQTTVEDYYSEDDRLGYQSSTTALSSEGRAQRRAEKTRATAPSTTQPLFGDPIRDHLYDVSPLGMGRPIDLPVSPPALSLDQTQRSNTVAAGITERVRAKLNDYLTRMNQNPEAEYAFVSIPDLERMIYAQIRDETTQSQPPPTVVPPLNTVHPEALKTSDSNDPTIPRYSANTEAELLNQIILQHYYDGQKATKDKQGQVANPQYDRHGRLRESRGTPSEVPQAGPSGHRPRDQEPVRNRVPHRQETTPLNNGGNGNGGNGGDGNRRNGGSNGPDDPSEHDDSSDEDNDESDESDGQYDQPGPPCRHRRRNRAEQRGRREQRWNRTHRLARDRSQVRYRERLRTEDPDDNRRPAVMRTFYIHGTTSIVDLSKSS</sequence>
<dbReference type="Proteomes" id="UP001556367">
    <property type="component" value="Unassembled WGS sequence"/>
</dbReference>